<dbReference type="PANTHER" id="PTHR23408:SF3">
    <property type="entry name" value="METHYLMALONIC ACIDURIA TYPE A PROTEIN, MITOCHONDRIAL"/>
    <property type="match status" value="1"/>
</dbReference>
<reference evidence="2" key="1">
    <citation type="submission" date="2023-06" db="EMBL/GenBank/DDBJ databases">
        <title>Genomic analysis of the entomopathogenic nematode Steinernema hermaphroditum.</title>
        <authorList>
            <person name="Schwarz E.M."/>
            <person name="Heppert J.K."/>
            <person name="Baniya A."/>
            <person name="Schwartz H.T."/>
            <person name="Tan C.-H."/>
            <person name="Antoshechkin I."/>
            <person name="Sternberg P.W."/>
            <person name="Goodrich-Blair H."/>
            <person name="Dillman A.R."/>
        </authorList>
    </citation>
    <scope>NUCLEOTIDE SEQUENCE</scope>
    <source>
        <strain evidence="2">PS9179</strain>
        <tissue evidence="2">Whole animal</tissue>
    </source>
</reference>
<name>A0AA39LFC7_9BILA</name>
<dbReference type="InterPro" id="IPR005129">
    <property type="entry name" value="GTPase_ArgK"/>
</dbReference>
<dbReference type="GO" id="GO:0005737">
    <property type="term" value="C:cytoplasm"/>
    <property type="evidence" value="ECO:0007669"/>
    <property type="project" value="TreeGrafter"/>
</dbReference>
<gene>
    <name evidence="2" type="ORF">QR680_001387</name>
</gene>
<accession>A0AA39LFC7</accession>
<evidence type="ECO:0000256" key="1">
    <source>
        <dbReference type="ARBA" id="ARBA00009625"/>
    </source>
</evidence>
<dbReference type="Gene3D" id="3.40.50.300">
    <property type="entry name" value="P-loop containing nucleotide triphosphate hydrolases"/>
    <property type="match status" value="1"/>
</dbReference>
<dbReference type="SUPFAM" id="SSF52540">
    <property type="entry name" value="P-loop containing nucleoside triphosphate hydrolases"/>
    <property type="match status" value="1"/>
</dbReference>
<evidence type="ECO:0000313" key="2">
    <source>
        <dbReference type="EMBL" id="KAK0395686.1"/>
    </source>
</evidence>
<sequence length="163" mass="18269">MFRLVRLSDQICSGVIRRLYVTQSTETLTKPMKQQIDGVIKTASTPFDDTALAAYSRVHFDDSVNRDDPEVQRLKNEIMSGSRAALAAGITLVESKNPTKRARGNYLLSEIMTEERKRYQKHGPNSLIFRIGISGSPGVGKSSFIEALGHELTLQLEDHYWAI</sequence>
<dbReference type="GO" id="GO:0003924">
    <property type="term" value="F:GTPase activity"/>
    <property type="evidence" value="ECO:0007669"/>
    <property type="project" value="InterPro"/>
</dbReference>
<comment type="caution">
    <text evidence="2">The sequence shown here is derived from an EMBL/GenBank/DDBJ whole genome shotgun (WGS) entry which is preliminary data.</text>
</comment>
<proteinExistence type="inferred from homology"/>
<comment type="similarity">
    <text evidence="1">Belongs to the SIMIBI class G3E GTPase family. ArgK/MeaB subfamily.</text>
</comment>
<organism evidence="2 3">
    <name type="scientific">Steinernema hermaphroditum</name>
    <dbReference type="NCBI Taxonomy" id="289476"/>
    <lineage>
        <taxon>Eukaryota</taxon>
        <taxon>Metazoa</taxon>
        <taxon>Ecdysozoa</taxon>
        <taxon>Nematoda</taxon>
        <taxon>Chromadorea</taxon>
        <taxon>Rhabditida</taxon>
        <taxon>Tylenchina</taxon>
        <taxon>Panagrolaimomorpha</taxon>
        <taxon>Strongyloidoidea</taxon>
        <taxon>Steinernematidae</taxon>
        <taxon>Steinernema</taxon>
    </lineage>
</organism>
<dbReference type="Pfam" id="PF03308">
    <property type="entry name" value="MeaB"/>
    <property type="match status" value="1"/>
</dbReference>
<dbReference type="AlphaFoldDB" id="A0AA39LFC7"/>
<protein>
    <submittedName>
        <fullName evidence="2">Uncharacterized protein</fullName>
    </submittedName>
</protein>
<keyword evidence="3" id="KW-1185">Reference proteome</keyword>
<dbReference type="GO" id="GO:0005525">
    <property type="term" value="F:GTP binding"/>
    <property type="evidence" value="ECO:0007669"/>
    <property type="project" value="InterPro"/>
</dbReference>
<dbReference type="Gene3D" id="1.20.5.170">
    <property type="match status" value="1"/>
</dbReference>
<dbReference type="PANTHER" id="PTHR23408">
    <property type="entry name" value="METHYLMALONYL-COA MUTASE"/>
    <property type="match status" value="1"/>
</dbReference>
<evidence type="ECO:0000313" key="3">
    <source>
        <dbReference type="Proteomes" id="UP001175271"/>
    </source>
</evidence>
<dbReference type="Proteomes" id="UP001175271">
    <property type="component" value="Unassembled WGS sequence"/>
</dbReference>
<dbReference type="InterPro" id="IPR027417">
    <property type="entry name" value="P-loop_NTPase"/>
</dbReference>
<dbReference type="EMBL" id="JAUCMV010000005">
    <property type="protein sequence ID" value="KAK0395686.1"/>
    <property type="molecule type" value="Genomic_DNA"/>
</dbReference>